<accession>A0A2P8I8J8</accession>
<feature type="domain" description="DUF1707" evidence="3">
    <location>
        <begin position="10"/>
        <end position="62"/>
    </location>
</feature>
<name>A0A2P8I8J8_SACCR</name>
<dbReference type="PANTHER" id="PTHR40763:SF4">
    <property type="entry name" value="DUF1707 DOMAIN-CONTAINING PROTEIN"/>
    <property type="match status" value="1"/>
</dbReference>
<dbReference type="EMBL" id="PYAX01000006">
    <property type="protein sequence ID" value="PSL54777.1"/>
    <property type="molecule type" value="Genomic_DNA"/>
</dbReference>
<dbReference type="AlphaFoldDB" id="A0A2P8I8J8"/>
<gene>
    <name evidence="4" type="ORF">B0I31_106293</name>
</gene>
<dbReference type="Pfam" id="PF08044">
    <property type="entry name" value="DUF1707"/>
    <property type="match status" value="1"/>
</dbReference>
<feature type="region of interest" description="Disordered" evidence="1">
    <location>
        <begin position="63"/>
        <end position="85"/>
    </location>
</feature>
<comment type="caution">
    <text evidence="4">The sequence shown here is derived from an EMBL/GenBank/DDBJ whole genome shotgun (WGS) entry which is preliminary data.</text>
</comment>
<keyword evidence="2" id="KW-0472">Membrane</keyword>
<dbReference type="InterPro" id="IPR012551">
    <property type="entry name" value="DUF1707_SHOCT-like"/>
</dbReference>
<keyword evidence="5" id="KW-1185">Reference proteome</keyword>
<protein>
    <submittedName>
        <fullName evidence="4">Uncharacterized protein DUF1707</fullName>
    </submittedName>
</protein>
<evidence type="ECO:0000256" key="2">
    <source>
        <dbReference type="SAM" id="Phobius"/>
    </source>
</evidence>
<organism evidence="4 5">
    <name type="scientific">Saccharothrix carnea</name>
    <dbReference type="NCBI Taxonomy" id="1280637"/>
    <lineage>
        <taxon>Bacteria</taxon>
        <taxon>Bacillati</taxon>
        <taxon>Actinomycetota</taxon>
        <taxon>Actinomycetes</taxon>
        <taxon>Pseudonocardiales</taxon>
        <taxon>Pseudonocardiaceae</taxon>
        <taxon>Saccharothrix</taxon>
    </lineage>
</organism>
<feature type="compositionally biased region" description="Low complexity" evidence="1">
    <location>
        <begin position="63"/>
        <end position="81"/>
    </location>
</feature>
<evidence type="ECO:0000259" key="3">
    <source>
        <dbReference type="Pfam" id="PF08044"/>
    </source>
</evidence>
<keyword evidence="2" id="KW-0812">Transmembrane</keyword>
<sequence length="149" mass="16169">MTQPVRPEDIRASDAERELVQQWLHHAHADGSLDLAEFDARVVRTWQAKTRGELAVLTADLPSTSSAPPVPPAGATALPTPKRVKTGSGPSAMRILTTIWLSISALNFAVWLLASLLGDEGLVHPWFLWVAVPPGAVLGVVWWATRPQK</sequence>
<reference evidence="4 5" key="1">
    <citation type="submission" date="2018-03" db="EMBL/GenBank/DDBJ databases">
        <title>Genomic Encyclopedia of Type Strains, Phase III (KMG-III): the genomes of soil and plant-associated and newly described type strains.</title>
        <authorList>
            <person name="Whitman W."/>
        </authorList>
    </citation>
    <scope>NUCLEOTIDE SEQUENCE [LARGE SCALE GENOMIC DNA]</scope>
    <source>
        <strain evidence="4 5">CGMCC 4.7097</strain>
    </source>
</reference>
<feature type="transmembrane region" description="Helical" evidence="2">
    <location>
        <begin position="92"/>
        <end position="114"/>
    </location>
</feature>
<dbReference type="PANTHER" id="PTHR40763">
    <property type="entry name" value="MEMBRANE PROTEIN-RELATED"/>
    <property type="match status" value="1"/>
</dbReference>
<dbReference type="Proteomes" id="UP000241118">
    <property type="component" value="Unassembled WGS sequence"/>
</dbReference>
<evidence type="ECO:0000313" key="4">
    <source>
        <dbReference type="EMBL" id="PSL54777.1"/>
    </source>
</evidence>
<proteinExistence type="predicted"/>
<keyword evidence="2" id="KW-1133">Transmembrane helix</keyword>
<dbReference type="RefSeq" id="WP_181320249.1">
    <property type="nucleotide sequence ID" value="NZ_PYAX01000006.1"/>
</dbReference>
<feature type="transmembrane region" description="Helical" evidence="2">
    <location>
        <begin position="126"/>
        <end position="145"/>
    </location>
</feature>
<evidence type="ECO:0000313" key="5">
    <source>
        <dbReference type="Proteomes" id="UP000241118"/>
    </source>
</evidence>
<evidence type="ECO:0000256" key="1">
    <source>
        <dbReference type="SAM" id="MobiDB-lite"/>
    </source>
</evidence>